<dbReference type="UniPathway" id="UPA00143"/>
<feature type="region of interest" description="Disordered" evidence="18">
    <location>
        <begin position="488"/>
        <end position="531"/>
    </location>
</feature>
<evidence type="ECO:0000256" key="15">
    <source>
        <dbReference type="ARBA" id="ARBA00022989"/>
    </source>
</evidence>
<reference evidence="21" key="3">
    <citation type="submission" date="2025-09" db="UniProtKB">
        <authorList>
            <consortium name="Ensembl"/>
        </authorList>
    </citation>
    <scope>IDENTIFICATION</scope>
</reference>
<evidence type="ECO:0000256" key="19">
    <source>
        <dbReference type="SAM" id="Phobius"/>
    </source>
</evidence>
<keyword evidence="9 19" id="KW-0812">Transmembrane</keyword>
<accession>A0A670KI47</accession>
<organism evidence="21 22">
    <name type="scientific">Podarcis muralis</name>
    <name type="common">Wall lizard</name>
    <name type="synonym">Lacerta muralis</name>
    <dbReference type="NCBI Taxonomy" id="64176"/>
    <lineage>
        <taxon>Eukaryota</taxon>
        <taxon>Metazoa</taxon>
        <taxon>Chordata</taxon>
        <taxon>Craniata</taxon>
        <taxon>Vertebrata</taxon>
        <taxon>Euteleostomi</taxon>
        <taxon>Lepidosauria</taxon>
        <taxon>Squamata</taxon>
        <taxon>Bifurcata</taxon>
        <taxon>Unidentata</taxon>
        <taxon>Episquamata</taxon>
        <taxon>Laterata</taxon>
        <taxon>Lacertibaenia</taxon>
        <taxon>Lacertidae</taxon>
        <taxon>Podarcis</taxon>
    </lineage>
</organism>
<dbReference type="InterPro" id="IPR001841">
    <property type="entry name" value="Znf_RING"/>
</dbReference>
<evidence type="ECO:0000256" key="5">
    <source>
        <dbReference type="ARBA" id="ARBA00012483"/>
    </source>
</evidence>
<keyword evidence="8" id="KW-0879">Wnt signaling pathway</keyword>
<dbReference type="SMART" id="SM00184">
    <property type="entry name" value="RING"/>
    <property type="match status" value="1"/>
</dbReference>
<dbReference type="GO" id="GO:0005886">
    <property type="term" value="C:plasma membrane"/>
    <property type="evidence" value="ECO:0007669"/>
    <property type="project" value="UniProtKB-SubCell"/>
</dbReference>
<keyword evidence="11" id="KW-0732">Signal</keyword>
<dbReference type="OMA" id="VRCRPRH"/>
<dbReference type="PROSITE" id="PS50089">
    <property type="entry name" value="ZF_RING_2"/>
    <property type="match status" value="1"/>
</dbReference>
<evidence type="ECO:0000256" key="4">
    <source>
        <dbReference type="ARBA" id="ARBA00008759"/>
    </source>
</evidence>
<feature type="region of interest" description="Disordered" evidence="18">
    <location>
        <begin position="706"/>
        <end position="770"/>
    </location>
</feature>
<keyword evidence="16 19" id="KW-0472">Membrane</keyword>
<dbReference type="PANTHER" id="PTHR16200">
    <property type="entry name" value="RING ZINC FINGER"/>
    <property type="match status" value="1"/>
</dbReference>
<evidence type="ECO:0000256" key="8">
    <source>
        <dbReference type="ARBA" id="ARBA00022687"/>
    </source>
</evidence>
<evidence type="ECO:0000256" key="17">
    <source>
        <dbReference type="PROSITE-ProRule" id="PRU00175"/>
    </source>
</evidence>
<reference evidence="21" key="2">
    <citation type="submission" date="2025-08" db="UniProtKB">
        <authorList>
            <consortium name="Ensembl"/>
        </authorList>
    </citation>
    <scope>IDENTIFICATION</scope>
</reference>
<feature type="compositionally biased region" description="Low complexity" evidence="18">
    <location>
        <begin position="512"/>
        <end position="531"/>
    </location>
</feature>
<feature type="domain" description="RING-type" evidence="20">
    <location>
        <begin position="303"/>
        <end position="343"/>
    </location>
</feature>
<protein>
    <recommendedName>
        <fullName evidence="5">RING-type E3 ubiquitin transferase</fullName>
        <ecNumber evidence="5">2.3.2.27</ecNumber>
    </recommendedName>
</protein>
<comment type="similarity">
    <text evidence="4">Belongs to the ZNRF3 family.</text>
</comment>
<keyword evidence="6" id="KW-1003">Cell membrane</keyword>
<dbReference type="Gene3D" id="3.30.40.10">
    <property type="entry name" value="Zinc/RING finger domain, C3HC4 (zinc finger)"/>
    <property type="match status" value="1"/>
</dbReference>
<evidence type="ECO:0000256" key="3">
    <source>
        <dbReference type="ARBA" id="ARBA00004906"/>
    </source>
</evidence>
<dbReference type="GO" id="GO:0038018">
    <property type="term" value="P:Wnt receptor catabolic process"/>
    <property type="evidence" value="ECO:0007669"/>
    <property type="project" value="Ensembl"/>
</dbReference>
<dbReference type="GO" id="GO:0008270">
    <property type="term" value="F:zinc ion binding"/>
    <property type="evidence" value="ECO:0007669"/>
    <property type="project" value="UniProtKB-KW"/>
</dbReference>
<evidence type="ECO:0000256" key="1">
    <source>
        <dbReference type="ARBA" id="ARBA00000900"/>
    </source>
</evidence>
<dbReference type="GeneTree" id="ENSGT00940000154006"/>
<feature type="region of interest" description="Disordered" evidence="18">
    <location>
        <begin position="579"/>
        <end position="602"/>
    </location>
</feature>
<dbReference type="Gene3D" id="3.50.30.30">
    <property type="match status" value="2"/>
</dbReference>
<dbReference type="GO" id="GO:0016055">
    <property type="term" value="P:Wnt signaling pathway"/>
    <property type="evidence" value="ECO:0007669"/>
    <property type="project" value="UniProtKB-KW"/>
</dbReference>
<evidence type="ECO:0000256" key="18">
    <source>
        <dbReference type="SAM" id="MobiDB-lite"/>
    </source>
</evidence>
<dbReference type="GO" id="GO:0016567">
    <property type="term" value="P:protein ubiquitination"/>
    <property type="evidence" value="ECO:0007669"/>
    <property type="project" value="UniProtKB-UniPathway"/>
</dbReference>
<dbReference type="EC" id="2.3.2.27" evidence="5"/>
<evidence type="ECO:0000256" key="12">
    <source>
        <dbReference type="ARBA" id="ARBA00022771"/>
    </source>
</evidence>
<name>A0A670KI47_PODMU</name>
<evidence type="ECO:0000256" key="11">
    <source>
        <dbReference type="ARBA" id="ARBA00022729"/>
    </source>
</evidence>
<dbReference type="Pfam" id="PF13639">
    <property type="entry name" value="zf-RING_2"/>
    <property type="match status" value="1"/>
</dbReference>
<keyword evidence="22" id="KW-1185">Reference proteome</keyword>
<evidence type="ECO:0000256" key="13">
    <source>
        <dbReference type="ARBA" id="ARBA00022786"/>
    </source>
</evidence>
<dbReference type="SUPFAM" id="SSF57850">
    <property type="entry name" value="RING/U-box"/>
    <property type="match status" value="1"/>
</dbReference>
<sequence length="808" mass="88709">MSVGPQLQLAVLWPWLLMATLQIRLGYSGLALVAAMEAERSLVQKAIIRVIPLKLEPLTLEGVFASVAEVTPAEGKLLQFHPLSLCNTSEDEHTVPGFVSIVKLERPERDPHPACPWPTRYAKLAGERGARAVLFDITDDQSAVDQVRSQLSPSLFFLQFCQEANSRWRQSQWQAEPVVSPQLRNPRGLSHPVVLIWGHDAELLMGVVNNNREAHVKIEVKEMAAWPDYDVWILLTVMSTVLVIVLIFIVRTRCQPSRDRVRALGQMPTLQAINQLATRRYQARCRQAPTGDSVSTCSSAPVCAICLEEFAEGQELRIITCFHEFHRHCVDRWLLERQTCPLCMFNIIVVSFSPSLDRDPSALPRHSHEDPHNSVPGQRPRFFRQHPGRALYHFPRTVPQMPPGSCSSMLPHGHPFFHSPELSQLDLGTMHYLPYRPVGFEPPWCSRQPSLTRGLLVPQRQDSLGCEPGLPSRRTCLLQHQPSCRGLRGPLVAKPSRAIPPSGSGESYLTEPSGYLPDGPGSDSSSGPCHGSSSDSMLNCTDVSLQAIHGSCSTFRSSLSSDYDPFAFCGSEKSAAESCPAPSPSWRDPRPPPVDSVAAGRPPVASSHVHYHHHLHRHHHYGRCPPDCANGQEPGSRKAKPPRAKGGSHGASSARQSTCLPQGQPEFSTADRSNLKAADSGAVGPWTSQKRCLQIHPSRRRWKCPLKASPSSLPEDSNVPPVCSVPHPPGPASGSCSSSAEVQPLLETGPSGHHSATSSHSATEPQEQADRLECKAMCPGEYPRLDTMGNDASFYLSCQILQELQGKT</sequence>
<dbReference type="InterPro" id="IPR013083">
    <property type="entry name" value="Znf_RING/FYVE/PHD"/>
</dbReference>
<gene>
    <name evidence="21" type="primary">RNF43</name>
</gene>
<keyword evidence="12 17" id="KW-0863">Zinc-finger</keyword>
<feature type="compositionally biased region" description="Basic and acidic residues" evidence="18">
    <location>
        <begin position="359"/>
        <end position="372"/>
    </location>
</feature>
<feature type="compositionally biased region" description="Low complexity" evidence="18">
    <location>
        <begin position="748"/>
        <end position="763"/>
    </location>
</feature>
<feature type="transmembrane region" description="Helical" evidence="19">
    <location>
        <begin position="231"/>
        <end position="250"/>
    </location>
</feature>
<evidence type="ECO:0000256" key="14">
    <source>
        <dbReference type="ARBA" id="ARBA00022833"/>
    </source>
</evidence>
<comment type="subcellular location">
    <subcellularLocation>
        <location evidence="2">Cell membrane</location>
        <topology evidence="2">Single-pass type I membrane protein</topology>
    </subcellularLocation>
</comment>
<evidence type="ECO:0000256" key="7">
    <source>
        <dbReference type="ARBA" id="ARBA00022679"/>
    </source>
</evidence>
<evidence type="ECO:0000256" key="10">
    <source>
        <dbReference type="ARBA" id="ARBA00022723"/>
    </source>
</evidence>
<evidence type="ECO:0000313" key="21">
    <source>
        <dbReference type="Ensembl" id="ENSPMRP00000034407.1"/>
    </source>
</evidence>
<keyword evidence="15 19" id="KW-1133">Transmembrane helix</keyword>
<dbReference type="Pfam" id="PF18212">
    <property type="entry name" value="ZNRF_3_ecto"/>
    <property type="match status" value="2"/>
</dbReference>
<dbReference type="InterPro" id="IPR040700">
    <property type="entry name" value="ZNRF-3_ecto"/>
</dbReference>
<dbReference type="Ensembl" id="ENSPMRT00000036504.1">
    <property type="protein sequence ID" value="ENSPMRP00000034407.1"/>
    <property type="gene ID" value="ENSPMRG00000022327.1"/>
</dbReference>
<feature type="region of interest" description="Disordered" evidence="18">
    <location>
        <begin position="359"/>
        <end position="380"/>
    </location>
</feature>
<evidence type="ECO:0000256" key="9">
    <source>
        <dbReference type="ARBA" id="ARBA00022692"/>
    </source>
</evidence>
<evidence type="ECO:0000256" key="16">
    <source>
        <dbReference type="ARBA" id="ARBA00023136"/>
    </source>
</evidence>
<feature type="compositionally biased region" description="Polar residues" evidence="18">
    <location>
        <begin position="650"/>
        <end position="672"/>
    </location>
</feature>
<keyword evidence="13" id="KW-0833">Ubl conjugation pathway</keyword>
<proteinExistence type="inferred from homology"/>
<feature type="transmembrane region" description="Helical" evidence="19">
    <location>
        <begin position="12"/>
        <end position="35"/>
    </location>
</feature>
<dbReference type="Proteomes" id="UP000472272">
    <property type="component" value="Chromosome 15"/>
</dbReference>
<dbReference type="GO" id="GO:0061630">
    <property type="term" value="F:ubiquitin protein ligase activity"/>
    <property type="evidence" value="ECO:0007669"/>
    <property type="project" value="UniProtKB-EC"/>
</dbReference>
<keyword evidence="10" id="KW-0479">Metal-binding</keyword>
<keyword evidence="14" id="KW-0862">Zinc</keyword>
<dbReference type="InterPro" id="IPR051073">
    <property type="entry name" value="ZNRF3_Arkadia_E3_ligases"/>
</dbReference>
<evidence type="ECO:0000256" key="2">
    <source>
        <dbReference type="ARBA" id="ARBA00004251"/>
    </source>
</evidence>
<comment type="catalytic activity">
    <reaction evidence="1">
        <text>S-ubiquitinyl-[E2 ubiquitin-conjugating enzyme]-L-cysteine + [acceptor protein]-L-lysine = [E2 ubiquitin-conjugating enzyme]-L-cysteine + N(6)-ubiquitinyl-[acceptor protein]-L-lysine.</text>
        <dbReference type="EC" id="2.3.2.27"/>
    </reaction>
</comment>
<dbReference type="AlphaFoldDB" id="A0A670KI47"/>
<reference evidence="21 22" key="1">
    <citation type="journal article" date="2019" name="Proc. Natl. Acad. Sci. U.S.A.">
        <title>Regulatory changes in pterin and carotenoid genes underlie balanced color polymorphisms in the wall lizard.</title>
        <authorList>
            <person name="Andrade P."/>
            <person name="Pinho C."/>
            <person name="Perez I de Lanuza G."/>
            <person name="Afonso S."/>
            <person name="Brejcha J."/>
            <person name="Rubin C.J."/>
            <person name="Wallerman O."/>
            <person name="Pereira P."/>
            <person name="Sabatino S.J."/>
            <person name="Bellati A."/>
            <person name="Pellitteri-Rosa D."/>
            <person name="Bosakova Z."/>
            <person name="Bunikis I."/>
            <person name="Carretero M.A."/>
            <person name="Feiner N."/>
            <person name="Marsik P."/>
            <person name="Pauperio F."/>
            <person name="Salvi D."/>
            <person name="Soler L."/>
            <person name="While G.M."/>
            <person name="Uller T."/>
            <person name="Font E."/>
            <person name="Andersson L."/>
            <person name="Carneiro M."/>
        </authorList>
    </citation>
    <scope>NUCLEOTIDE SEQUENCE</scope>
</reference>
<dbReference type="GO" id="GO:0072089">
    <property type="term" value="P:stem cell proliferation"/>
    <property type="evidence" value="ECO:0007669"/>
    <property type="project" value="Ensembl"/>
</dbReference>
<evidence type="ECO:0000259" key="20">
    <source>
        <dbReference type="PROSITE" id="PS50089"/>
    </source>
</evidence>
<evidence type="ECO:0000313" key="22">
    <source>
        <dbReference type="Proteomes" id="UP000472272"/>
    </source>
</evidence>
<evidence type="ECO:0000256" key="6">
    <source>
        <dbReference type="ARBA" id="ARBA00022475"/>
    </source>
</evidence>
<keyword evidence="7" id="KW-0808">Transferase</keyword>
<feature type="region of interest" description="Disordered" evidence="18">
    <location>
        <begin position="623"/>
        <end position="692"/>
    </location>
</feature>
<dbReference type="GO" id="GO:0005109">
    <property type="term" value="F:frizzled binding"/>
    <property type="evidence" value="ECO:0007669"/>
    <property type="project" value="Ensembl"/>
</dbReference>
<comment type="pathway">
    <text evidence="3">Protein modification; protein ubiquitination.</text>
</comment>
<dbReference type="GO" id="GO:0006511">
    <property type="term" value="P:ubiquitin-dependent protein catabolic process"/>
    <property type="evidence" value="ECO:0007669"/>
    <property type="project" value="Ensembl"/>
</dbReference>